<protein>
    <submittedName>
        <fullName evidence="2">Uncharacterized protein</fullName>
    </submittedName>
</protein>
<name>A0ABU0M5R7_9HYPH</name>
<reference evidence="2 3" key="1">
    <citation type="submission" date="2023-07" db="EMBL/GenBank/DDBJ databases">
        <title>Genomic Encyclopedia of Type Strains, Phase IV (KMG-IV): sequencing the most valuable type-strain genomes for metagenomic binning, comparative biology and taxonomic classification.</title>
        <authorList>
            <person name="Goeker M."/>
        </authorList>
    </citation>
    <scope>NUCLEOTIDE SEQUENCE [LARGE SCALE GENOMIC DNA]</scope>
    <source>
        <strain evidence="2 3">B1-1</strain>
    </source>
</reference>
<keyword evidence="3" id="KW-1185">Reference proteome</keyword>
<gene>
    <name evidence="2" type="ORF">QO015_001920</name>
</gene>
<evidence type="ECO:0000313" key="3">
    <source>
        <dbReference type="Proteomes" id="UP001223743"/>
    </source>
</evidence>
<dbReference type="EMBL" id="JAUSWJ010000001">
    <property type="protein sequence ID" value="MDQ0516307.1"/>
    <property type="molecule type" value="Genomic_DNA"/>
</dbReference>
<dbReference type="Proteomes" id="UP001223743">
    <property type="component" value="Unassembled WGS sequence"/>
</dbReference>
<evidence type="ECO:0000313" key="2">
    <source>
        <dbReference type="EMBL" id="MDQ0516307.1"/>
    </source>
</evidence>
<feature type="region of interest" description="Disordered" evidence="1">
    <location>
        <begin position="101"/>
        <end position="135"/>
    </location>
</feature>
<dbReference type="RefSeq" id="WP_266279772.1">
    <property type="nucleotide sequence ID" value="NZ_JAPKNF010000001.1"/>
</dbReference>
<sequence>MIGFLTATLSKPHPVSVPLTVRFSYRIMVAMLSIDAFLRLVDAYCAASGLAVSTLSTRLFNDGKRISTLRAGRDIGARRMEAALAKLSSLWPSDLGWPADIPRPHTPARVSSTPPQPSDAAPPVSEGATLERVTA</sequence>
<proteinExistence type="predicted"/>
<organism evidence="2 3">
    <name type="scientific">Kaistia geumhonensis</name>
    <dbReference type="NCBI Taxonomy" id="410839"/>
    <lineage>
        <taxon>Bacteria</taxon>
        <taxon>Pseudomonadati</taxon>
        <taxon>Pseudomonadota</taxon>
        <taxon>Alphaproteobacteria</taxon>
        <taxon>Hyphomicrobiales</taxon>
        <taxon>Kaistiaceae</taxon>
        <taxon>Kaistia</taxon>
    </lineage>
</organism>
<comment type="caution">
    <text evidence="2">The sequence shown here is derived from an EMBL/GenBank/DDBJ whole genome shotgun (WGS) entry which is preliminary data.</text>
</comment>
<accession>A0ABU0M5R7</accession>
<evidence type="ECO:0000256" key="1">
    <source>
        <dbReference type="SAM" id="MobiDB-lite"/>
    </source>
</evidence>